<evidence type="ECO:0000313" key="1">
    <source>
        <dbReference type="EMBL" id="QDT30156.1"/>
    </source>
</evidence>
<accession>A0A517QET4</accession>
<dbReference type="AlphaFoldDB" id="A0A517QET4"/>
<dbReference type="EMBL" id="CP037421">
    <property type="protein sequence ID" value="QDT30156.1"/>
    <property type="molecule type" value="Genomic_DNA"/>
</dbReference>
<gene>
    <name evidence="1" type="ORF">Enr10x_55160</name>
</gene>
<dbReference type="Proteomes" id="UP000315647">
    <property type="component" value="Chromosome"/>
</dbReference>
<name>A0A517QET4_9PLAN</name>
<evidence type="ECO:0000313" key="2">
    <source>
        <dbReference type="Proteomes" id="UP000315647"/>
    </source>
</evidence>
<keyword evidence="2" id="KW-1185">Reference proteome</keyword>
<reference evidence="1 2" key="1">
    <citation type="submission" date="2019-03" db="EMBL/GenBank/DDBJ databases">
        <title>Deep-cultivation of Planctomycetes and their phenomic and genomic characterization uncovers novel biology.</title>
        <authorList>
            <person name="Wiegand S."/>
            <person name="Jogler M."/>
            <person name="Boedeker C."/>
            <person name="Pinto D."/>
            <person name="Vollmers J."/>
            <person name="Rivas-Marin E."/>
            <person name="Kohn T."/>
            <person name="Peeters S.H."/>
            <person name="Heuer A."/>
            <person name="Rast P."/>
            <person name="Oberbeckmann S."/>
            <person name="Bunk B."/>
            <person name="Jeske O."/>
            <person name="Meyerdierks A."/>
            <person name="Storesund J.E."/>
            <person name="Kallscheuer N."/>
            <person name="Luecker S."/>
            <person name="Lage O.M."/>
            <person name="Pohl T."/>
            <person name="Merkel B.J."/>
            <person name="Hornburger P."/>
            <person name="Mueller R.-W."/>
            <person name="Bruemmer F."/>
            <person name="Labrenz M."/>
            <person name="Spormann A.M."/>
            <person name="Op den Camp H."/>
            <person name="Overmann J."/>
            <person name="Amann R."/>
            <person name="Jetten M.S.M."/>
            <person name="Mascher T."/>
            <person name="Medema M.H."/>
            <person name="Devos D.P."/>
            <person name="Kaster A.-K."/>
            <person name="Ovreas L."/>
            <person name="Rohde M."/>
            <person name="Galperin M.Y."/>
            <person name="Jogler C."/>
        </authorList>
    </citation>
    <scope>NUCLEOTIDE SEQUENCE [LARGE SCALE GENOMIC DNA]</scope>
    <source>
        <strain evidence="1 2">Enr10</strain>
    </source>
</reference>
<sequence>MTFSKTDFPLMKATLTISCSLYSARITFGRTRWSLGQIDLISFAARRADTWVSPATEFIVYGTFCFYWSIQALSGKPTVAPGELHLGVSTDCVDLVEGRVGVKTEFFPVVSGVCPGLAGILSRSVPVFVTMWPDRRGRILRTGANCSGVKRVKIDGDSGAVESLVPCVPVHADPPRARARWGPAYDSAGVDQVQIVQRNSEDVSV</sequence>
<protein>
    <submittedName>
        <fullName evidence="1">Uncharacterized protein</fullName>
    </submittedName>
</protein>
<organism evidence="1 2">
    <name type="scientific">Gimesia panareensis</name>
    <dbReference type="NCBI Taxonomy" id="2527978"/>
    <lineage>
        <taxon>Bacteria</taxon>
        <taxon>Pseudomonadati</taxon>
        <taxon>Planctomycetota</taxon>
        <taxon>Planctomycetia</taxon>
        <taxon>Planctomycetales</taxon>
        <taxon>Planctomycetaceae</taxon>
        <taxon>Gimesia</taxon>
    </lineage>
</organism>
<proteinExistence type="predicted"/>